<dbReference type="Pfam" id="PF13479">
    <property type="entry name" value="AAA_24"/>
    <property type="match status" value="1"/>
</dbReference>
<evidence type="ECO:0008006" key="3">
    <source>
        <dbReference type="Google" id="ProtNLM"/>
    </source>
</evidence>
<feature type="compositionally biased region" description="Basic residues" evidence="1">
    <location>
        <begin position="246"/>
        <end position="255"/>
    </location>
</feature>
<dbReference type="AlphaFoldDB" id="A0A0F9N7R5"/>
<proteinExistence type="predicted"/>
<feature type="compositionally biased region" description="Basic and acidic residues" evidence="1">
    <location>
        <begin position="256"/>
        <end position="271"/>
    </location>
</feature>
<gene>
    <name evidence="2" type="ORF">LCGC14_1001200</name>
</gene>
<comment type="caution">
    <text evidence="2">The sequence shown here is derived from an EMBL/GenBank/DDBJ whole genome shotgun (WGS) entry which is preliminary data.</text>
</comment>
<feature type="region of interest" description="Disordered" evidence="1">
    <location>
        <begin position="245"/>
        <end position="271"/>
    </location>
</feature>
<evidence type="ECO:0000313" key="2">
    <source>
        <dbReference type="EMBL" id="KKN13934.1"/>
    </source>
</evidence>
<sequence>MADTKEVHLRALLYSASGMGKTTSILTLPLDRTLVLMAEPKRLPLIGQDVDLWDIEDYEDVREAFAKARKGLESDEGLIVNGHKKKIIFVDSLTEINEKCKKQILVKDRPELLSKRKKKDVGGIYDELMGMEDWGLLGTRIDALVSAFCHLPCHLIVTALEHWVEDKATGEIKLLPALNGKLANTISRHFDFAFHLEVQKIEGVDRRFFRTSHSMQVAAKGSPHLDDLEDPNWMKVMTKVFNAGKSAKKKALSKKAAKDAAKTKGGENDGT</sequence>
<name>A0A0F9N7R5_9ZZZZ</name>
<organism evidence="2">
    <name type="scientific">marine sediment metagenome</name>
    <dbReference type="NCBI Taxonomy" id="412755"/>
    <lineage>
        <taxon>unclassified sequences</taxon>
        <taxon>metagenomes</taxon>
        <taxon>ecological metagenomes</taxon>
    </lineage>
</organism>
<protein>
    <recommendedName>
        <fullName evidence="3">Phage nucleotide-binding protein</fullName>
    </recommendedName>
</protein>
<evidence type="ECO:0000256" key="1">
    <source>
        <dbReference type="SAM" id="MobiDB-lite"/>
    </source>
</evidence>
<accession>A0A0F9N7R5</accession>
<reference evidence="2" key="1">
    <citation type="journal article" date="2015" name="Nature">
        <title>Complex archaea that bridge the gap between prokaryotes and eukaryotes.</title>
        <authorList>
            <person name="Spang A."/>
            <person name="Saw J.H."/>
            <person name="Jorgensen S.L."/>
            <person name="Zaremba-Niedzwiedzka K."/>
            <person name="Martijn J."/>
            <person name="Lind A.E."/>
            <person name="van Eijk R."/>
            <person name="Schleper C."/>
            <person name="Guy L."/>
            <person name="Ettema T.J."/>
        </authorList>
    </citation>
    <scope>NUCLEOTIDE SEQUENCE</scope>
</reference>
<dbReference type="EMBL" id="LAZR01003869">
    <property type="protein sequence ID" value="KKN13934.1"/>
    <property type="molecule type" value="Genomic_DNA"/>
</dbReference>